<name>A0ACB6RGU9_9PLEO</name>
<sequence>MVEALHSDEVHEVIAKSPPWYKNGNLVKLYLLLTAPLLTSTAWGFDLSLTSGLQAVDQFMDNFGNPTGSKLGFFGASMSVGGLVACILGGTLADRFGRRGVCFVGAALVLGMALMQTFSTNFDMFVGSKMIIGFGGNLQQLGGPVLVSELAHPKQRVLVTSLYNTSIFIGLILGSWITYGTYAIPSNWSWKIPCLLQVILPAYQMTLIWFCPESPRWLVTRGRVEEARSILIHYHGNGEENLVVQAEMQDILAGVEADATQMKFNKEGISSILGSKGNRHRLWICFWTAVGSQAAGGSLIATYLPKILDQVGMKTSKEQTLINAIISICNWLTAFLAAFVIPRIKRRTMFLFSTINFNLVFVVWTALTERYIATERKSFGIAVVVMIFAYNFFQTMCWISLVIAYPLECVTAKQRGVFFAFTMFIINATAFVTSYTTPMLLDSMSWKYYVGQCVWNCVYIAVIYFTYVETSGMTLEEIAVVFDGHEAFEDARMHAREELKMKMERDEMAEVEEKAVKQA</sequence>
<dbReference type="Proteomes" id="UP000799754">
    <property type="component" value="Unassembled WGS sequence"/>
</dbReference>
<evidence type="ECO:0000313" key="1">
    <source>
        <dbReference type="EMBL" id="KAF2621078.1"/>
    </source>
</evidence>
<keyword evidence="2" id="KW-1185">Reference proteome</keyword>
<protein>
    <submittedName>
        <fullName evidence="1">MFS hexose transporter</fullName>
    </submittedName>
</protein>
<reference evidence="1" key="1">
    <citation type="journal article" date="2020" name="Stud. Mycol.">
        <title>101 Dothideomycetes genomes: a test case for predicting lifestyles and emergence of pathogens.</title>
        <authorList>
            <person name="Haridas S."/>
            <person name="Albert R."/>
            <person name="Binder M."/>
            <person name="Bloem J."/>
            <person name="Labutti K."/>
            <person name="Salamov A."/>
            <person name="Andreopoulos B."/>
            <person name="Baker S."/>
            <person name="Barry K."/>
            <person name="Bills G."/>
            <person name="Bluhm B."/>
            <person name="Cannon C."/>
            <person name="Castanera R."/>
            <person name="Culley D."/>
            <person name="Daum C."/>
            <person name="Ezra D."/>
            <person name="Gonzalez J."/>
            <person name="Henrissat B."/>
            <person name="Kuo A."/>
            <person name="Liang C."/>
            <person name="Lipzen A."/>
            <person name="Lutzoni F."/>
            <person name="Magnuson J."/>
            <person name="Mondo S."/>
            <person name="Nolan M."/>
            <person name="Ohm R."/>
            <person name="Pangilinan J."/>
            <person name="Park H.-J."/>
            <person name="Ramirez L."/>
            <person name="Alfaro M."/>
            <person name="Sun H."/>
            <person name="Tritt A."/>
            <person name="Yoshinaga Y."/>
            <person name="Zwiers L.-H."/>
            <person name="Turgeon B."/>
            <person name="Goodwin S."/>
            <person name="Spatafora J."/>
            <person name="Crous P."/>
            <person name="Grigoriev I."/>
        </authorList>
    </citation>
    <scope>NUCLEOTIDE SEQUENCE</scope>
    <source>
        <strain evidence="1">CBS 525.71</strain>
    </source>
</reference>
<comment type="caution">
    <text evidence="1">The sequence shown here is derived from an EMBL/GenBank/DDBJ whole genome shotgun (WGS) entry which is preliminary data.</text>
</comment>
<organism evidence="1 2">
    <name type="scientific">Macroventuria anomochaeta</name>
    <dbReference type="NCBI Taxonomy" id="301207"/>
    <lineage>
        <taxon>Eukaryota</taxon>
        <taxon>Fungi</taxon>
        <taxon>Dikarya</taxon>
        <taxon>Ascomycota</taxon>
        <taxon>Pezizomycotina</taxon>
        <taxon>Dothideomycetes</taxon>
        <taxon>Pleosporomycetidae</taxon>
        <taxon>Pleosporales</taxon>
        <taxon>Pleosporineae</taxon>
        <taxon>Didymellaceae</taxon>
        <taxon>Macroventuria</taxon>
    </lineage>
</organism>
<dbReference type="EMBL" id="MU006766">
    <property type="protein sequence ID" value="KAF2621078.1"/>
    <property type="molecule type" value="Genomic_DNA"/>
</dbReference>
<evidence type="ECO:0000313" key="2">
    <source>
        <dbReference type="Proteomes" id="UP000799754"/>
    </source>
</evidence>
<proteinExistence type="predicted"/>
<gene>
    <name evidence="1" type="ORF">BU25DRAFT_355148</name>
</gene>
<accession>A0ACB6RGU9</accession>